<name>A0A142EN45_9BACT</name>
<keyword evidence="2" id="KW-0238">DNA-binding</keyword>
<dbReference type="STRING" id="1727163.AO498_08980"/>
<dbReference type="Proteomes" id="UP000073816">
    <property type="component" value="Chromosome"/>
</dbReference>
<dbReference type="CDD" id="cd06529">
    <property type="entry name" value="S24_LexA-like"/>
    <property type="match status" value="1"/>
</dbReference>
<reference evidence="5 6" key="2">
    <citation type="journal article" date="2016" name="Genome Announc.">
        <title>Complete Genome Sequence of Algoriphagus sp. Strain M8-2, Isolated from a Brackish Lake.</title>
        <authorList>
            <person name="Muraguchi Y."/>
            <person name="Kushimoto K."/>
            <person name="Ohtsubo Y."/>
            <person name="Suzuki T."/>
            <person name="Dohra H."/>
            <person name="Kimbara K."/>
            <person name="Shintani M."/>
        </authorList>
    </citation>
    <scope>NUCLEOTIDE SEQUENCE [LARGE SCALE GENOMIC DNA]</scope>
    <source>
        <strain evidence="5 6">M8-2</strain>
    </source>
</reference>
<dbReference type="CDD" id="cd00093">
    <property type="entry name" value="HTH_XRE"/>
    <property type="match status" value="1"/>
</dbReference>
<keyword evidence="6" id="KW-1185">Reference proteome</keyword>
<accession>A0A142EN45</accession>
<dbReference type="SUPFAM" id="SSF51306">
    <property type="entry name" value="LexA/Signal peptidase"/>
    <property type="match status" value="1"/>
</dbReference>
<organism evidence="5 6">
    <name type="scientific">Algoriphagus sanaruensis</name>
    <dbReference type="NCBI Taxonomy" id="1727163"/>
    <lineage>
        <taxon>Bacteria</taxon>
        <taxon>Pseudomonadati</taxon>
        <taxon>Bacteroidota</taxon>
        <taxon>Cytophagia</taxon>
        <taxon>Cytophagales</taxon>
        <taxon>Cyclobacteriaceae</taxon>
        <taxon>Algoriphagus</taxon>
    </lineage>
</organism>
<reference evidence="6" key="1">
    <citation type="submission" date="2015-09" db="EMBL/GenBank/DDBJ databases">
        <title>Complete sequence of Algoriphagus sp. M8-2.</title>
        <authorList>
            <person name="Shintani M."/>
        </authorList>
    </citation>
    <scope>NUCLEOTIDE SEQUENCE [LARGE SCALE GENOMIC DNA]</scope>
    <source>
        <strain evidence="6">M8-2</strain>
    </source>
</reference>
<dbReference type="SMART" id="SM00530">
    <property type="entry name" value="HTH_XRE"/>
    <property type="match status" value="1"/>
</dbReference>
<feature type="domain" description="HTH cro/C1-type" evidence="4">
    <location>
        <begin position="8"/>
        <end position="62"/>
    </location>
</feature>
<evidence type="ECO:0000256" key="1">
    <source>
        <dbReference type="ARBA" id="ARBA00023015"/>
    </source>
</evidence>
<dbReference type="Gene3D" id="1.10.260.40">
    <property type="entry name" value="lambda repressor-like DNA-binding domains"/>
    <property type="match status" value="1"/>
</dbReference>
<proteinExistence type="predicted"/>
<dbReference type="InterPro" id="IPR036286">
    <property type="entry name" value="LexA/Signal_pep-like_sf"/>
</dbReference>
<dbReference type="InterPro" id="IPR039418">
    <property type="entry name" value="LexA-like"/>
</dbReference>
<protein>
    <submittedName>
        <fullName evidence="5">Transcriptional regulator</fullName>
    </submittedName>
</protein>
<dbReference type="PROSITE" id="PS50943">
    <property type="entry name" value="HTH_CROC1"/>
    <property type="match status" value="1"/>
</dbReference>
<dbReference type="InterPro" id="IPR015927">
    <property type="entry name" value="Peptidase_S24_S26A/B/C"/>
</dbReference>
<dbReference type="AlphaFoldDB" id="A0A142EN45"/>
<sequence>MTYLASNLRFLRKQKGITQQDLADQLDVQRPMISAYEDGRSEPKLHTLLKICELLEVGMEELVEHDIEKQGRKVTQPKDFRILTIAADSEDRENITLVGQKASAGYLNGFADPEYMETLPQFHLPNLSRQATYRAFELSGDSMLPLVPGTIVIGSYVDQLHQIKSGKTYVLVTQTEGVVYKRVFNYLQENGKLFLVSDNELYKPYEVRGEDVLEIWESKAFISTDFPNPGDKKKPLTLEDLGEMIRDIREDLRRIKG</sequence>
<dbReference type="PANTHER" id="PTHR40661">
    <property type="match status" value="1"/>
</dbReference>
<dbReference type="Gene3D" id="2.10.109.10">
    <property type="entry name" value="Umud Fragment, subunit A"/>
    <property type="match status" value="1"/>
</dbReference>
<dbReference type="Pfam" id="PF00717">
    <property type="entry name" value="Peptidase_S24"/>
    <property type="match status" value="1"/>
</dbReference>
<gene>
    <name evidence="5" type="ORF">AO498_08980</name>
</gene>
<evidence type="ECO:0000313" key="5">
    <source>
        <dbReference type="EMBL" id="AMQ56550.1"/>
    </source>
</evidence>
<evidence type="ECO:0000256" key="3">
    <source>
        <dbReference type="ARBA" id="ARBA00023163"/>
    </source>
</evidence>
<dbReference type="SUPFAM" id="SSF47413">
    <property type="entry name" value="lambda repressor-like DNA-binding domains"/>
    <property type="match status" value="1"/>
</dbReference>
<evidence type="ECO:0000313" key="6">
    <source>
        <dbReference type="Proteomes" id="UP000073816"/>
    </source>
</evidence>
<dbReference type="Pfam" id="PF01381">
    <property type="entry name" value="HTH_3"/>
    <property type="match status" value="1"/>
</dbReference>
<dbReference type="PANTHER" id="PTHR40661:SF1">
    <property type="entry name" value="HTH CRO_C1-TYPE DOMAIN-CONTAINING PROTEIN"/>
    <property type="match status" value="1"/>
</dbReference>
<dbReference type="OrthoDB" id="3831186at2"/>
<dbReference type="RefSeq" id="WP_067546280.1">
    <property type="nucleotide sequence ID" value="NZ_CP012836.1"/>
</dbReference>
<dbReference type="PATRIC" id="fig|1727163.4.peg.1875"/>
<dbReference type="InterPro" id="IPR010982">
    <property type="entry name" value="Lambda_DNA-bd_dom_sf"/>
</dbReference>
<dbReference type="KEGG" id="alm:AO498_08980"/>
<keyword evidence="3" id="KW-0804">Transcription</keyword>
<dbReference type="EMBL" id="CP012836">
    <property type="protein sequence ID" value="AMQ56550.1"/>
    <property type="molecule type" value="Genomic_DNA"/>
</dbReference>
<evidence type="ECO:0000256" key="2">
    <source>
        <dbReference type="ARBA" id="ARBA00023125"/>
    </source>
</evidence>
<dbReference type="GO" id="GO:0003677">
    <property type="term" value="F:DNA binding"/>
    <property type="evidence" value="ECO:0007669"/>
    <property type="project" value="UniProtKB-KW"/>
</dbReference>
<dbReference type="InterPro" id="IPR001387">
    <property type="entry name" value="Cro/C1-type_HTH"/>
</dbReference>
<keyword evidence="1" id="KW-0805">Transcription regulation</keyword>
<evidence type="ECO:0000259" key="4">
    <source>
        <dbReference type="PROSITE" id="PS50943"/>
    </source>
</evidence>